<feature type="compositionally biased region" description="Basic and acidic residues" evidence="1">
    <location>
        <begin position="11"/>
        <end position="21"/>
    </location>
</feature>
<dbReference type="STRING" id="27349.A0A0L6V0X9"/>
<feature type="region of interest" description="Disordered" evidence="1">
    <location>
        <begin position="1"/>
        <end position="29"/>
    </location>
</feature>
<sequence length="164" mass="19118">MNFKSSSLKECSPKIHKERNFIEPSQGTPKEAKNLFKSYEEYDSKRDSGEHFASKKLKLDQSTTDRMLKFDSQVNKNVRTVEIEEKKSNHSVALEENKWAHGIKLEEKKWDHGIKLDGEKEEREKERIFVMAKLNQLASQENIGKNYDLITQCVVSIKRTEEIG</sequence>
<dbReference type="OrthoDB" id="10543169at2759"/>
<dbReference type="EMBL" id="LAVV01007901">
    <property type="protein sequence ID" value="KNZ54389.1"/>
    <property type="molecule type" value="Genomic_DNA"/>
</dbReference>
<proteinExistence type="predicted"/>
<gene>
    <name evidence="2" type="ORF">VP01_295g2</name>
</gene>
<evidence type="ECO:0000313" key="2">
    <source>
        <dbReference type="EMBL" id="KNZ54389.1"/>
    </source>
</evidence>
<protein>
    <submittedName>
        <fullName evidence="2">Uncharacterized protein</fullName>
    </submittedName>
</protein>
<dbReference type="AlphaFoldDB" id="A0A0L6V0X9"/>
<comment type="caution">
    <text evidence="2">The sequence shown here is derived from an EMBL/GenBank/DDBJ whole genome shotgun (WGS) entry which is preliminary data.</text>
</comment>
<organism evidence="2 3">
    <name type="scientific">Puccinia sorghi</name>
    <dbReference type="NCBI Taxonomy" id="27349"/>
    <lineage>
        <taxon>Eukaryota</taxon>
        <taxon>Fungi</taxon>
        <taxon>Dikarya</taxon>
        <taxon>Basidiomycota</taxon>
        <taxon>Pucciniomycotina</taxon>
        <taxon>Pucciniomycetes</taxon>
        <taxon>Pucciniales</taxon>
        <taxon>Pucciniaceae</taxon>
        <taxon>Puccinia</taxon>
    </lineage>
</organism>
<evidence type="ECO:0000256" key="1">
    <source>
        <dbReference type="SAM" id="MobiDB-lite"/>
    </source>
</evidence>
<reference evidence="2 3" key="1">
    <citation type="submission" date="2015-08" db="EMBL/GenBank/DDBJ databases">
        <title>Next Generation Sequencing and Analysis of the Genome of Puccinia sorghi L Schw, the Causal Agent of Maize Common Rust.</title>
        <authorList>
            <person name="Rochi L."/>
            <person name="Burguener G."/>
            <person name="Darino M."/>
            <person name="Turjanski A."/>
            <person name="Kreff E."/>
            <person name="Dieguez M.J."/>
            <person name="Sacco F."/>
        </authorList>
    </citation>
    <scope>NUCLEOTIDE SEQUENCE [LARGE SCALE GENOMIC DNA]</scope>
    <source>
        <strain evidence="2 3">RO10H11247</strain>
    </source>
</reference>
<dbReference type="VEuPathDB" id="FungiDB:VP01_295g2"/>
<keyword evidence="3" id="KW-1185">Reference proteome</keyword>
<name>A0A0L6V0X9_9BASI</name>
<dbReference type="Proteomes" id="UP000037035">
    <property type="component" value="Unassembled WGS sequence"/>
</dbReference>
<accession>A0A0L6V0X9</accession>
<evidence type="ECO:0000313" key="3">
    <source>
        <dbReference type="Proteomes" id="UP000037035"/>
    </source>
</evidence>